<dbReference type="InterPro" id="IPR051735">
    <property type="entry name" value="CFEM_domain"/>
</dbReference>
<dbReference type="EMBL" id="JARVKF010000426">
    <property type="protein sequence ID" value="KAK9414513.1"/>
    <property type="molecule type" value="Genomic_DNA"/>
</dbReference>
<evidence type="ECO:0000256" key="4">
    <source>
        <dbReference type="ARBA" id="ARBA00022475"/>
    </source>
</evidence>
<reference evidence="18 19" key="1">
    <citation type="journal article" date="2024" name="J. Plant Pathol.">
        <title>Sequence and assembly of the genome of Seiridium unicorne, isolate CBS 538.82, causal agent of cypress canker disease.</title>
        <authorList>
            <person name="Scali E."/>
            <person name="Rocca G.D."/>
            <person name="Danti R."/>
            <person name="Garbelotto M."/>
            <person name="Barberini S."/>
            <person name="Baroncelli R."/>
            <person name="Emiliani G."/>
        </authorList>
    </citation>
    <scope>NUCLEOTIDE SEQUENCE [LARGE SCALE GENOMIC DNA]</scope>
    <source>
        <strain evidence="18 19">BM-138-508</strain>
    </source>
</reference>
<evidence type="ECO:0000256" key="14">
    <source>
        <dbReference type="ARBA" id="ARBA00023288"/>
    </source>
</evidence>
<keyword evidence="19" id="KW-1185">Reference proteome</keyword>
<evidence type="ECO:0000256" key="16">
    <source>
        <dbReference type="SAM" id="SignalP"/>
    </source>
</evidence>
<evidence type="ECO:0000256" key="7">
    <source>
        <dbReference type="ARBA" id="ARBA00022622"/>
    </source>
</evidence>
<comment type="caution">
    <text evidence="18">The sequence shown here is derived from an EMBL/GenBank/DDBJ whole genome shotgun (WGS) entry which is preliminary data.</text>
</comment>
<evidence type="ECO:0000256" key="3">
    <source>
        <dbReference type="ARBA" id="ARBA00010031"/>
    </source>
</evidence>
<evidence type="ECO:0000256" key="8">
    <source>
        <dbReference type="ARBA" id="ARBA00022723"/>
    </source>
</evidence>
<keyword evidence="8 15" id="KW-0479">Metal-binding</keyword>
<comment type="similarity">
    <text evidence="3">Belongs to the RBT5 family.</text>
</comment>
<accession>A0ABR2UIS5</accession>
<evidence type="ECO:0000256" key="9">
    <source>
        <dbReference type="ARBA" id="ARBA00022729"/>
    </source>
</evidence>
<keyword evidence="6 15" id="KW-0349">Heme</keyword>
<evidence type="ECO:0000259" key="17">
    <source>
        <dbReference type="PROSITE" id="PS52012"/>
    </source>
</evidence>
<evidence type="ECO:0000256" key="13">
    <source>
        <dbReference type="ARBA" id="ARBA00023180"/>
    </source>
</evidence>
<comment type="subcellular location">
    <subcellularLocation>
        <location evidence="1">Cell membrane</location>
        <topology evidence="1">Lipid-anchor</topology>
        <topology evidence="1">GPI-anchor</topology>
    </subcellularLocation>
    <subcellularLocation>
        <location evidence="2">Secreted</location>
    </subcellularLocation>
</comment>
<dbReference type="InterPro" id="IPR008427">
    <property type="entry name" value="Extracellular_membr_CFEM_dom"/>
</dbReference>
<dbReference type="Pfam" id="PF05730">
    <property type="entry name" value="CFEM"/>
    <property type="match status" value="1"/>
</dbReference>
<keyword evidence="9 16" id="KW-0732">Signal</keyword>
<keyword evidence="4" id="KW-1003">Cell membrane</keyword>
<name>A0ABR2UIS5_9PEZI</name>
<evidence type="ECO:0000256" key="12">
    <source>
        <dbReference type="ARBA" id="ARBA00023157"/>
    </source>
</evidence>
<feature type="disulfide bond" evidence="15">
    <location>
        <begin position="44"/>
        <end position="51"/>
    </location>
</feature>
<feature type="domain" description="CFEM" evidence="17">
    <location>
        <begin position="1"/>
        <end position="114"/>
    </location>
</feature>
<evidence type="ECO:0000256" key="2">
    <source>
        <dbReference type="ARBA" id="ARBA00004613"/>
    </source>
</evidence>
<organism evidence="18 19">
    <name type="scientific">Seiridium unicorne</name>
    <dbReference type="NCBI Taxonomy" id="138068"/>
    <lineage>
        <taxon>Eukaryota</taxon>
        <taxon>Fungi</taxon>
        <taxon>Dikarya</taxon>
        <taxon>Ascomycota</taxon>
        <taxon>Pezizomycotina</taxon>
        <taxon>Sordariomycetes</taxon>
        <taxon>Xylariomycetidae</taxon>
        <taxon>Amphisphaeriales</taxon>
        <taxon>Sporocadaceae</taxon>
        <taxon>Seiridium</taxon>
    </lineage>
</organism>
<keyword evidence="7" id="KW-0336">GPI-anchor</keyword>
<evidence type="ECO:0000256" key="15">
    <source>
        <dbReference type="PROSITE-ProRule" id="PRU01356"/>
    </source>
</evidence>
<dbReference type="PANTHER" id="PTHR37928">
    <property type="entry name" value="CFEM DOMAIN PROTEIN (AFU_ORTHOLOGUE AFUA_6G14090)"/>
    <property type="match status" value="1"/>
</dbReference>
<feature type="binding site" description="axial binding residue" evidence="15">
    <location>
        <position position="48"/>
    </location>
    <ligand>
        <name>heme</name>
        <dbReference type="ChEBI" id="CHEBI:30413"/>
    </ligand>
    <ligandPart>
        <name>Fe</name>
        <dbReference type="ChEBI" id="CHEBI:18248"/>
    </ligandPart>
</feature>
<dbReference type="PANTHER" id="PTHR37928:SF2">
    <property type="entry name" value="GPI ANCHORED CFEM DOMAIN PROTEIN (AFU_ORTHOLOGUE AFUA_6G10580)"/>
    <property type="match status" value="1"/>
</dbReference>
<keyword evidence="11" id="KW-0472">Membrane</keyword>
<dbReference type="Proteomes" id="UP001408356">
    <property type="component" value="Unassembled WGS sequence"/>
</dbReference>
<evidence type="ECO:0000313" key="18">
    <source>
        <dbReference type="EMBL" id="KAK9414513.1"/>
    </source>
</evidence>
<dbReference type="SMART" id="SM00747">
    <property type="entry name" value="CFEM"/>
    <property type="match status" value="1"/>
</dbReference>
<comment type="caution">
    <text evidence="15">Lacks conserved residue(s) required for the propagation of feature annotation.</text>
</comment>
<evidence type="ECO:0000256" key="6">
    <source>
        <dbReference type="ARBA" id="ARBA00022617"/>
    </source>
</evidence>
<gene>
    <name evidence="18" type="ORF">SUNI508_11223</name>
</gene>
<dbReference type="PROSITE" id="PS52012">
    <property type="entry name" value="CFEM"/>
    <property type="match status" value="1"/>
</dbReference>
<feature type="signal peptide" evidence="16">
    <location>
        <begin position="1"/>
        <end position="17"/>
    </location>
</feature>
<evidence type="ECO:0000256" key="11">
    <source>
        <dbReference type="ARBA" id="ARBA00023136"/>
    </source>
</evidence>
<evidence type="ECO:0000256" key="1">
    <source>
        <dbReference type="ARBA" id="ARBA00004609"/>
    </source>
</evidence>
<keyword evidence="13" id="KW-0325">Glycoprotein</keyword>
<evidence type="ECO:0000313" key="19">
    <source>
        <dbReference type="Proteomes" id="UP001408356"/>
    </source>
</evidence>
<keyword evidence="10 15" id="KW-0408">Iron</keyword>
<evidence type="ECO:0000256" key="10">
    <source>
        <dbReference type="ARBA" id="ARBA00023004"/>
    </source>
</evidence>
<keyword evidence="12 15" id="KW-1015">Disulfide bond</keyword>
<keyword evidence="5" id="KW-0964">Secreted</keyword>
<evidence type="ECO:0000256" key="5">
    <source>
        <dbReference type="ARBA" id="ARBA00022525"/>
    </source>
</evidence>
<feature type="chain" id="PRO_5045870398" description="CFEM domain-containing protein" evidence="16">
    <location>
        <begin position="18"/>
        <end position="159"/>
    </location>
</feature>
<proteinExistence type="inferred from homology"/>
<keyword evidence="14" id="KW-0449">Lipoprotein</keyword>
<protein>
    <recommendedName>
        <fullName evidence="17">CFEM domain-containing protein</fullName>
    </recommendedName>
</protein>
<sequence length="159" mass="15029">MQFKNLAFSLLVAVAAADSVDQLVTQIPSCALTCLISGSSKVGCAVTDYACQCNNASALQADVTPCVSSSCSASDAATALTVSGEICAAVGVTSVTSGMASATSAAGSAASSISSSLASGASSVTATSTSATSTASTAAAGRMEIGAMAGAAAVFAFAL</sequence>